<evidence type="ECO:0000313" key="3">
    <source>
        <dbReference type="EMBL" id="KXX74641.1"/>
    </source>
</evidence>
<dbReference type="Proteomes" id="UP000078237">
    <property type="component" value="Unassembled WGS sequence"/>
</dbReference>
<dbReference type="AlphaFoldDB" id="A0A175VTY5"/>
<evidence type="ECO:0000259" key="2">
    <source>
        <dbReference type="Pfam" id="PF26534"/>
    </source>
</evidence>
<reference evidence="3 4" key="1">
    <citation type="journal article" date="2016" name="Genome Announc.">
        <title>Genome Sequence of Madurella mycetomatis mm55, Isolated from a Human Mycetoma Case in Sudan.</title>
        <authorList>
            <person name="Smit S."/>
            <person name="Derks M.F."/>
            <person name="Bervoets S."/>
            <person name="Fahal A."/>
            <person name="van Leeuwen W."/>
            <person name="van Belkum A."/>
            <person name="van de Sande W.W."/>
        </authorList>
    </citation>
    <scope>NUCLEOTIDE SEQUENCE [LARGE SCALE GENOMIC DNA]</scope>
    <source>
        <strain evidence="4">mm55</strain>
    </source>
</reference>
<name>A0A175VTY5_9PEZI</name>
<dbReference type="OrthoDB" id="5596743at2759"/>
<keyword evidence="4" id="KW-1185">Reference proteome</keyword>
<dbReference type="EMBL" id="LCTW02000333">
    <property type="protein sequence ID" value="KXX74641.1"/>
    <property type="molecule type" value="Genomic_DNA"/>
</dbReference>
<feature type="domain" description="NTF2-like" evidence="2">
    <location>
        <begin position="52"/>
        <end position="187"/>
    </location>
</feature>
<dbReference type="InterPro" id="IPR058645">
    <property type="entry name" value="NTF2-like_dom_7"/>
</dbReference>
<accession>A0A175VTY5</accession>
<protein>
    <recommendedName>
        <fullName evidence="2">NTF2-like domain-containing protein</fullName>
    </recommendedName>
</protein>
<organism evidence="3 4">
    <name type="scientific">Madurella mycetomatis</name>
    <dbReference type="NCBI Taxonomy" id="100816"/>
    <lineage>
        <taxon>Eukaryota</taxon>
        <taxon>Fungi</taxon>
        <taxon>Dikarya</taxon>
        <taxon>Ascomycota</taxon>
        <taxon>Pezizomycotina</taxon>
        <taxon>Sordariomycetes</taxon>
        <taxon>Sordariomycetidae</taxon>
        <taxon>Sordariales</taxon>
        <taxon>Sordariales incertae sedis</taxon>
        <taxon>Madurella</taxon>
    </lineage>
</organism>
<evidence type="ECO:0000313" key="4">
    <source>
        <dbReference type="Proteomes" id="UP000078237"/>
    </source>
</evidence>
<evidence type="ECO:0000256" key="1">
    <source>
        <dbReference type="SAM" id="SignalP"/>
    </source>
</evidence>
<comment type="caution">
    <text evidence="3">The sequence shown here is derived from an EMBL/GenBank/DDBJ whole genome shotgun (WGS) entry which is preliminary data.</text>
</comment>
<feature type="chain" id="PRO_5008043343" description="NTF2-like domain-containing protein" evidence="1">
    <location>
        <begin position="19"/>
        <end position="195"/>
    </location>
</feature>
<dbReference type="Pfam" id="PF26534">
    <property type="entry name" value="NTF2_7"/>
    <property type="match status" value="1"/>
</dbReference>
<feature type="signal peptide" evidence="1">
    <location>
        <begin position="1"/>
        <end position="18"/>
    </location>
</feature>
<gene>
    <name evidence="3" type="ORF">MMYC01_208525</name>
</gene>
<keyword evidence="1" id="KW-0732">Signal</keyword>
<dbReference type="VEuPathDB" id="FungiDB:MMYC01_208525"/>
<proteinExistence type="predicted"/>
<sequence>MRFIQSVALLSLAGLGLASPVDASASVARGNCGKGWGSGNGNGWGNDGKCGHCMRPDDAQTLVDAYVRMISAWDDADAKYLAENFRDTSDSINQLAGKPLGSDTFPTKQSFLDHMHEQPDNLPIQVRHQTPTACDEVAVIWDATFGVAQKPVRGITIIKGTKDAGFWQIESLDVEFNNIAYLLNIGGSYKMPGQA</sequence>